<dbReference type="SUPFAM" id="SSF51556">
    <property type="entry name" value="Metallo-dependent hydrolases"/>
    <property type="match status" value="1"/>
</dbReference>
<keyword evidence="5" id="KW-0862">Zinc</keyword>
<dbReference type="NCBIfam" id="NF006849">
    <property type="entry name" value="PRK09358.1-5"/>
    <property type="match status" value="1"/>
</dbReference>
<evidence type="ECO:0000256" key="5">
    <source>
        <dbReference type="ARBA" id="ARBA00022833"/>
    </source>
</evidence>
<dbReference type="PROSITE" id="PS00485">
    <property type="entry name" value="A_DEAMINASE"/>
    <property type="match status" value="1"/>
</dbReference>
<evidence type="ECO:0000256" key="2">
    <source>
        <dbReference type="ARBA" id="ARBA00006676"/>
    </source>
</evidence>
<evidence type="ECO:0000259" key="7">
    <source>
        <dbReference type="Pfam" id="PF00962"/>
    </source>
</evidence>
<dbReference type="Pfam" id="PF00962">
    <property type="entry name" value="A_deaminase"/>
    <property type="match status" value="1"/>
</dbReference>
<evidence type="ECO:0000313" key="8">
    <source>
        <dbReference type="EMBL" id="MFC7579658.1"/>
    </source>
</evidence>
<gene>
    <name evidence="8" type="ORF">ACFQWG_00205</name>
    <name evidence="9" type="ORF">ACFQWG_13725</name>
</gene>
<dbReference type="GO" id="GO:0016787">
    <property type="term" value="F:hydrolase activity"/>
    <property type="evidence" value="ECO:0007669"/>
    <property type="project" value="UniProtKB-KW"/>
</dbReference>
<evidence type="ECO:0000256" key="4">
    <source>
        <dbReference type="ARBA" id="ARBA00022801"/>
    </source>
</evidence>
<dbReference type="PANTHER" id="PTHR43114:SF6">
    <property type="entry name" value="ADENINE DEAMINASE"/>
    <property type="match status" value="1"/>
</dbReference>
<reference evidence="10" key="2">
    <citation type="journal article" date="2019" name="Int. J. Syst. Evol. Microbiol.">
        <title>The Global Catalogue of Microorganisms (GCM) 10K type strain sequencing project: providing services to taxonomists for standard genome sequencing and annotation.</title>
        <authorList>
            <consortium name="The Broad Institute Genomics Platform"/>
            <consortium name="The Broad Institute Genome Sequencing Center for Infectious Disease"/>
            <person name="Wu L."/>
            <person name="Ma J."/>
        </authorList>
    </citation>
    <scope>NUCLEOTIDE SEQUENCE [LARGE SCALE GENOMIC DNA]</scope>
    <source>
        <strain evidence="10">CCUG 56698</strain>
    </source>
</reference>
<dbReference type="Gene3D" id="3.20.20.140">
    <property type="entry name" value="Metal-dependent hydrolases"/>
    <property type="match status" value="1"/>
</dbReference>
<dbReference type="RefSeq" id="WP_380971068.1">
    <property type="nucleotide sequence ID" value="NZ_JBHTEF010000001.1"/>
</dbReference>
<evidence type="ECO:0000256" key="3">
    <source>
        <dbReference type="ARBA" id="ARBA00022723"/>
    </source>
</evidence>
<dbReference type="NCBIfam" id="TIGR01430">
    <property type="entry name" value="aden_deam"/>
    <property type="match status" value="1"/>
</dbReference>
<keyword evidence="10" id="KW-1185">Reference proteome</keyword>
<dbReference type="InterPro" id="IPR006330">
    <property type="entry name" value="Ado/ade_deaminase"/>
</dbReference>
<accession>A0ABW2SS94</accession>
<feature type="region of interest" description="Disordered" evidence="6">
    <location>
        <begin position="1"/>
        <end position="51"/>
    </location>
</feature>
<keyword evidence="4 9" id="KW-0378">Hydrolase</keyword>
<feature type="region of interest" description="Disordered" evidence="6">
    <location>
        <begin position="385"/>
        <end position="410"/>
    </location>
</feature>
<evidence type="ECO:0000256" key="1">
    <source>
        <dbReference type="ARBA" id="ARBA00001947"/>
    </source>
</evidence>
<evidence type="ECO:0000256" key="6">
    <source>
        <dbReference type="SAM" id="MobiDB-lite"/>
    </source>
</evidence>
<proteinExistence type="inferred from homology"/>
<organism evidence="9 10">
    <name type="scientific">Schaalia naturae</name>
    <dbReference type="NCBI Taxonomy" id="635203"/>
    <lineage>
        <taxon>Bacteria</taxon>
        <taxon>Bacillati</taxon>
        <taxon>Actinomycetota</taxon>
        <taxon>Actinomycetes</taxon>
        <taxon>Actinomycetales</taxon>
        <taxon>Actinomycetaceae</taxon>
        <taxon>Schaalia</taxon>
    </lineage>
</organism>
<keyword evidence="3" id="KW-0479">Metal-binding</keyword>
<comment type="similarity">
    <text evidence="2">Belongs to the metallo-dependent hydrolases superfamily. Adenosine and AMP deaminases family.</text>
</comment>
<dbReference type="EMBL" id="JBHTEF010000001">
    <property type="protein sequence ID" value="MFC7582248.1"/>
    <property type="molecule type" value="Genomic_DNA"/>
</dbReference>
<evidence type="ECO:0000313" key="10">
    <source>
        <dbReference type="Proteomes" id="UP001596527"/>
    </source>
</evidence>
<dbReference type="PANTHER" id="PTHR43114">
    <property type="entry name" value="ADENINE DEAMINASE"/>
    <property type="match status" value="1"/>
</dbReference>
<evidence type="ECO:0000313" key="9">
    <source>
        <dbReference type="EMBL" id="MFC7582248.1"/>
    </source>
</evidence>
<comment type="cofactor">
    <cofactor evidence="1">
        <name>Zn(2+)</name>
        <dbReference type="ChEBI" id="CHEBI:29105"/>
    </cofactor>
</comment>
<dbReference type="EC" id="3.5.4.4" evidence="9"/>
<protein>
    <submittedName>
        <fullName evidence="9">Adenosine deaminase</fullName>
        <ecNumber evidence="9">3.5.4.4</ecNumber>
    </submittedName>
</protein>
<sequence length="410" mass="43900">MADSTDAGRGAPGRPRRSGTAFPRRGAEEDLPVQPSLTIPPPTPPGRRDLASLPKAHLHLHFTGAMRPQTMVELALEQGVRLPPHLLDLDPLRVPADARGWFRFQRSYDAARALVRSEPVMRRIVREAAEDEAVEGSVHLEMQVDPTSYAPWVGGITPALEIILDEAASASADTGVHIGIIVAASRIRHPLDARTLARLASRYAGREAGRVVGFGLSNDERVGTTSEFSTAFHIAHDAGLAAVPHGGELLGPESVREVVAALAPQRLGHGVRATEDPDLLDRLIDEGIAFEVCPTSNVHLGVYTDLAHVPLPTFIRHGATVALGADDPLLFHSRLLAQYAAAREVDGLPDAALADLARQSIDASLAADGLKASWRRRIDAWLEAPPQHAAPSALPSETPDEQAGRPDVPR</sequence>
<dbReference type="InterPro" id="IPR032466">
    <property type="entry name" value="Metal_Hydrolase"/>
</dbReference>
<dbReference type="InterPro" id="IPR006650">
    <property type="entry name" value="A/AMP_deam_AS"/>
</dbReference>
<dbReference type="Proteomes" id="UP001596527">
    <property type="component" value="Unassembled WGS sequence"/>
</dbReference>
<dbReference type="EMBL" id="JBHTEF010000001">
    <property type="protein sequence ID" value="MFC7579658.1"/>
    <property type="molecule type" value="Genomic_DNA"/>
</dbReference>
<reference evidence="9" key="3">
    <citation type="submission" date="2024-09" db="EMBL/GenBank/DDBJ databases">
        <authorList>
            <person name="Sun Q."/>
            <person name="Mori K."/>
        </authorList>
    </citation>
    <scope>NUCLEOTIDE SEQUENCE</scope>
    <source>
        <strain evidence="9">CCUG 56698</strain>
    </source>
</reference>
<feature type="domain" description="Adenosine deaminase" evidence="7">
    <location>
        <begin position="54"/>
        <end position="380"/>
    </location>
</feature>
<name>A0ABW2SS94_9ACTO</name>
<reference evidence="9" key="1">
    <citation type="journal article" date="2014" name="Int. J. Syst. Evol. Microbiol.">
        <title>Complete genome of a new Firmicutes species belonging to the dominant human colonic microbiota ('Ruminococcus bicirculans') reveals two chromosomes and a selective capacity to utilize plant glucans.</title>
        <authorList>
            <consortium name="NISC Comparative Sequencing Program"/>
            <person name="Wegmann U."/>
            <person name="Louis P."/>
            <person name="Goesmann A."/>
            <person name="Henrissat B."/>
            <person name="Duncan S.H."/>
            <person name="Flint H.J."/>
        </authorList>
    </citation>
    <scope>NUCLEOTIDE SEQUENCE</scope>
    <source>
        <strain evidence="9">CCUG 56698</strain>
    </source>
</reference>
<dbReference type="InterPro" id="IPR001365">
    <property type="entry name" value="A_deaminase_dom"/>
</dbReference>
<comment type="caution">
    <text evidence="9">The sequence shown here is derived from an EMBL/GenBank/DDBJ whole genome shotgun (WGS) entry which is preliminary data.</text>
</comment>